<dbReference type="PROSITE" id="PS50105">
    <property type="entry name" value="SAM_DOMAIN"/>
    <property type="match status" value="1"/>
</dbReference>
<dbReference type="GO" id="GO:0007528">
    <property type="term" value="P:neuromuscular junction development"/>
    <property type="evidence" value="ECO:0007669"/>
    <property type="project" value="TreeGrafter"/>
</dbReference>
<sequence>MTSDASDMLAAALEQMDGIILALQALGSDDLEGRLDHNWVTRWLDDIGLPQYKSHFEEARVGGRMLHFMTVDDLLSLKVGSVLHHLSIKRAIQVLRLNAYEENCLRRRPSDENNITPAEVSQWTNHRVMEWLRSVDLAEYAPNLRGSGVHGGLMVLEPRFNVEALALLLNIPPNKTLLRRHLATHFHLLVGSEAQRLKQDCLENPDYTVLTATAKVKPRRLSFGGFGTLRRKRQDDGEEYVCPMNVEMPKSSSFQTGARLYEENLDHLEQMDDSEQAVRQIGAFSEGINNLTNMLKDDEFFHENSPRYRDSNIYI</sequence>
<dbReference type="CDD" id="cd09566">
    <property type="entry name" value="SAM_liprin-beta1_2_repeat2"/>
    <property type="match status" value="1"/>
</dbReference>
<dbReference type="PANTHER" id="PTHR12587">
    <property type="entry name" value="LAR INTERACTING PROTEIN LIP -RELATED PROTEIN"/>
    <property type="match status" value="1"/>
</dbReference>
<organism evidence="5 6">
    <name type="scientific">Scophthalmus maximus</name>
    <name type="common">Turbot</name>
    <name type="synonym">Psetta maxima</name>
    <dbReference type="NCBI Taxonomy" id="52904"/>
    <lineage>
        <taxon>Eukaryota</taxon>
        <taxon>Metazoa</taxon>
        <taxon>Chordata</taxon>
        <taxon>Craniata</taxon>
        <taxon>Vertebrata</taxon>
        <taxon>Euteleostomi</taxon>
        <taxon>Actinopterygii</taxon>
        <taxon>Neopterygii</taxon>
        <taxon>Teleostei</taxon>
        <taxon>Neoteleostei</taxon>
        <taxon>Acanthomorphata</taxon>
        <taxon>Carangaria</taxon>
        <taxon>Pleuronectiformes</taxon>
        <taxon>Pleuronectoidei</taxon>
        <taxon>Scophthalmidae</taxon>
        <taxon>Scophthalmus</taxon>
    </lineage>
</organism>
<accession>A0A8D3DJ91</accession>
<evidence type="ECO:0000259" key="4">
    <source>
        <dbReference type="PROSITE" id="PS50105"/>
    </source>
</evidence>
<dbReference type="InterPro" id="IPR037618">
    <property type="entry name" value="LIPB1/2_SAM_2nd"/>
</dbReference>
<evidence type="ECO:0000256" key="2">
    <source>
        <dbReference type="ARBA" id="ARBA00022737"/>
    </source>
</evidence>
<dbReference type="PANTHER" id="PTHR12587:SF21">
    <property type="entry name" value="PPFIA-BINDING PROTEIN 1A"/>
    <property type="match status" value="1"/>
</dbReference>
<reference evidence="5" key="1">
    <citation type="submission" date="2023-05" db="EMBL/GenBank/DDBJ databases">
        <title>High-quality long-read genome of Scophthalmus maximus.</title>
        <authorList>
            <person name="Lien S."/>
            <person name="Martinez P."/>
        </authorList>
    </citation>
    <scope>NUCLEOTIDE SEQUENCE [LARGE SCALE GENOMIC DNA]</scope>
</reference>
<dbReference type="InterPro" id="IPR001660">
    <property type="entry name" value="SAM"/>
</dbReference>
<reference evidence="5" key="2">
    <citation type="submission" date="2025-08" db="UniProtKB">
        <authorList>
            <consortium name="Ensembl"/>
        </authorList>
    </citation>
    <scope>IDENTIFICATION</scope>
</reference>
<dbReference type="CDD" id="cd09569">
    <property type="entry name" value="SAM_liprin-beta1_2_repeat3"/>
    <property type="match status" value="1"/>
</dbReference>
<feature type="domain" description="SAM" evidence="4">
    <location>
        <begin position="40"/>
        <end position="98"/>
    </location>
</feature>
<dbReference type="Pfam" id="PF07647">
    <property type="entry name" value="SAM_2"/>
    <property type="match status" value="1"/>
</dbReference>
<keyword evidence="1" id="KW-0597">Phosphoprotein</keyword>
<proteinExistence type="predicted"/>
<dbReference type="Gene3D" id="1.10.150.50">
    <property type="entry name" value="Transcription Factor, Ets-1"/>
    <property type="match status" value="2"/>
</dbReference>
<evidence type="ECO:0000313" key="6">
    <source>
        <dbReference type="Proteomes" id="UP000694558"/>
    </source>
</evidence>
<dbReference type="Pfam" id="PF00536">
    <property type="entry name" value="SAM_1"/>
    <property type="match status" value="1"/>
</dbReference>
<dbReference type="InterPro" id="IPR013761">
    <property type="entry name" value="SAM/pointed_sf"/>
</dbReference>
<evidence type="ECO:0000256" key="1">
    <source>
        <dbReference type="ARBA" id="ARBA00022553"/>
    </source>
</evidence>
<dbReference type="Proteomes" id="UP000694558">
    <property type="component" value="Chromosome 2"/>
</dbReference>
<dbReference type="FunFam" id="1.10.150.50:FF:000007">
    <property type="entry name" value="Liprin-beta-1 isoform 1"/>
    <property type="match status" value="1"/>
</dbReference>
<dbReference type="InterPro" id="IPR037619">
    <property type="entry name" value="LIPB1/2_SAM_3rd"/>
</dbReference>
<dbReference type="SMART" id="SM00454">
    <property type="entry name" value="SAM"/>
    <property type="match status" value="2"/>
</dbReference>
<dbReference type="FunFam" id="1.10.150.50:FF:000005">
    <property type="entry name" value="Liprin-beta-1 isoform 1"/>
    <property type="match status" value="1"/>
</dbReference>
<name>A0A8D3DJ91_SCOMX</name>
<dbReference type="InterPro" id="IPR029515">
    <property type="entry name" value="Liprin"/>
</dbReference>
<gene>
    <name evidence="5" type="primary">LOC118292860</name>
</gene>
<dbReference type="AlphaFoldDB" id="A0A8D3DJ91"/>
<dbReference type="Ensembl" id="ENSSMAT00000057434.1">
    <property type="protein sequence ID" value="ENSSMAP00000059600.1"/>
    <property type="gene ID" value="ENSSMAG00000004880.2"/>
</dbReference>
<protein>
    <recommendedName>
        <fullName evidence="4">SAM domain-containing protein</fullName>
    </recommendedName>
</protein>
<dbReference type="SUPFAM" id="SSF47769">
    <property type="entry name" value="SAM/Pointed domain"/>
    <property type="match status" value="2"/>
</dbReference>
<dbReference type="GeneTree" id="ENSGT01050000244951"/>
<dbReference type="GO" id="GO:0048786">
    <property type="term" value="C:presynaptic active zone"/>
    <property type="evidence" value="ECO:0007669"/>
    <property type="project" value="TreeGrafter"/>
</dbReference>
<evidence type="ECO:0000313" key="5">
    <source>
        <dbReference type="Ensembl" id="ENSSMAP00000059600.1"/>
    </source>
</evidence>
<dbReference type="GO" id="GO:0005829">
    <property type="term" value="C:cytosol"/>
    <property type="evidence" value="ECO:0007669"/>
    <property type="project" value="UniProtKB-ARBA"/>
</dbReference>
<keyword evidence="2" id="KW-0677">Repeat</keyword>
<evidence type="ECO:0000256" key="3">
    <source>
        <dbReference type="ARBA" id="ARBA00023054"/>
    </source>
</evidence>
<keyword evidence="3" id="KW-0175">Coiled coil</keyword>